<dbReference type="AlphaFoldDB" id="G0VJD4"/>
<dbReference type="KEGG" id="ncs:NCAS_0H03030"/>
<gene>
    <name evidence="2" type="primary">NCAS0H03030</name>
    <name evidence="2" type="ordered locus">NCAS_0H03030</name>
</gene>
<evidence type="ECO:0000313" key="2">
    <source>
        <dbReference type="EMBL" id="CCC71613.1"/>
    </source>
</evidence>
<evidence type="ECO:0000256" key="1">
    <source>
        <dbReference type="SAM" id="MobiDB-lite"/>
    </source>
</evidence>
<organism evidence="2 3">
    <name type="scientific">Naumovozyma castellii</name>
    <name type="common">Yeast</name>
    <name type="synonym">Saccharomyces castellii</name>
    <dbReference type="NCBI Taxonomy" id="27288"/>
    <lineage>
        <taxon>Eukaryota</taxon>
        <taxon>Fungi</taxon>
        <taxon>Dikarya</taxon>
        <taxon>Ascomycota</taxon>
        <taxon>Saccharomycotina</taxon>
        <taxon>Saccharomycetes</taxon>
        <taxon>Saccharomycetales</taxon>
        <taxon>Saccharomycetaceae</taxon>
        <taxon>Naumovozyma</taxon>
    </lineage>
</organism>
<dbReference type="RefSeq" id="XP_003677960.1">
    <property type="nucleotide sequence ID" value="XM_003677912.1"/>
</dbReference>
<evidence type="ECO:0000313" key="3">
    <source>
        <dbReference type="Proteomes" id="UP000001640"/>
    </source>
</evidence>
<reference evidence="2 3" key="1">
    <citation type="journal article" date="2011" name="Proc. Natl. Acad. Sci. U.S.A.">
        <title>Evolutionary erosion of yeast sex chromosomes by mating-type switching accidents.</title>
        <authorList>
            <person name="Gordon J.L."/>
            <person name="Armisen D."/>
            <person name="Proux-Wera E."/>
            <person name="Oheigeartaigh S.S."/>
            <person name="Byrne K.P."/>
            <person name="Wolfe K.H."/>
        </authorList>
    </citation>
    <scope>NUCLEOTIDE SEQUENCE [LARGE SCALE GENOMIC DNA]</scope>
    <source>
        <strain evidence="3">ATCC 76901 / BCRC 22586 / CBS 4309 / NBRC 1992 / NRRL Y-12630</strain>
    </source>
</reference>
<proteinExistence type="predicted"/>
<dbReference type="HOGENOM" id="CLU_1337830_0_0_1"/>
<dbReference type="Proteomes" id="UP000001640">
    <property type="component" value="Chromosome 8"/>
</dbReference>
<name>G0VJD4_NAUCA</name>
<dbReference type="GeneID" id="96905290"/>
<dbReference type="EMBL" id="HE576759">
    <property type="protein sequence ID" value="CCC71613.1"/>
    <property type="molecule type" value="Genomic_DNA"/>
</dbReference>
<dbReference type="InParanoid" id="G0VJD4"/>
<feature type="region of interest" description="Disordered" evidence="1">
    <location>
        <begin position="72"/>
        <end position="205"/>
    </location>
</feature>
<protein>
    <submittedName>
        <fullName evidence="2">Uncharacterized protein</fullName>
    </submittedName>
</protein>
<reference key="2">
    <citation type="submission" date="2011-08" db="EMBL/GenBank/DDBJ databases">
        <title>Genome sequence of Naumovozyma castellii.</title>
        <authorList>
            <person name="Gordon J.L."/>
            <person name="Armisen D."/>
            <person name="Proux-Wera E."/>
            <person name="OhEigeartaigh S.S."/>
            <person name="Byrne K.P."/>
            <person name="Wolfe K.H."/>
        </authorList>
    </citation>
    <scope>NUCLEOTIDE SEQUENCE</scope>
    <source>
        <strain>Type strain:CBS 4309</strain>
    </source>
</reference>
<feature type="compositionally biased region" description="Polar residues" evidence="1">
    <location>
        <begin position="111"/>
        <end position="123"/>
    </location>
</feature>
<accession>G0VJD4</accession>
<sequence>MTDQLVESKKTPMSLKRQRYNMLVSIRDRTKDQENIYQAQIQQLCNSLPEELVGLSSMEEYDRKVKAILREEKAQKEKEQEEQEEEQGEKSEKKKLLNPNEPESALEDNSKSASTRSLTNVSGVISPGSAKPQSSNWVKEKMLEGKKTVPGKYERKEGRAASPLGKVTAMTDGNHNKGEQDSFSGFSQKSTEDKPLDTGLFKEVF</sequence>
<keyword evidence="3" id="KW-1185">Reference proteome</keyword>
<feature type="compositionally biased region" description="Basic and acidic residues" evidence="1">
    <location>
        <begin position="138"/>
        <end position="159"/>
    </location>
</feature>